<evidence type="ECO:0000313" key="1">
    <source>
        <dbReference type="EMBL" id="SFY44835.1"/>
    </source>
</evidence>
<dbReference type="Proteomes" id="UP000181909">
    <property type="component" value="Unassembled WGS sequence"/>
</dbReference>
<reference evidence="1 2" key="1">
    <citation type="submission" date="2016-11" db="EMBL/GenBank/DDBJ databases">
        <authorList>
            <person name="Jaros S."/>
            <person name="Januszkiewicz K."/>
            <person name="Wedrychowicz H."/>
        </authorList>
    </citation>
    <scope>NUCLEOTIDE SEQUENCE [LARGE SCALE GENOMIC DNA]</scope>
    <source>
        <strain evidence="1 2">OK807</strain>
    </source>
</reference>
<accession>A0A1K2FAS8</accession>
<gene>
    <name evidence="1" type="ORF">SAMN02787144_10546</name>
</gene>
<proteinExistence type="predicted"/>
<organism evidence="1 2">
    <name type="scientific">Streptomyces atratus</name>
    <dbReference type="NCBI Taxonomy" id="1893"/>
    <lineage>
        <taxon>Bacteria</taxon>
        <taxon>Bacillati</taxon>
        <taxon>Actinomycetota</taxon>
        <taxon>Actinomycetes</taxon>
        <taxon>Kitasatosporales</taxon>
        <taxon>Streptomycetaceae</taxon>
        <taxon>Streptomyces</taxon>
    </lineage>
</organism>
<sequence length="90" mass="9036">MTSPGSSAPGEFAIHHIEGSDADRAAMLTEVGYPTLAALVNAAAPSGVRSTSDLNLPAAPEAAARAELRRICPLTQCTPAPRAATGPGGR</sequence>
<evidence type="ECO:0000313" key="2">
    <source>
        <dbReference type="Proteomes" id="UP000181909"/>
    </source>
</evidence>
<dbReference type="RefSeq" id="WP_072489610.1">
    <property type="nucleotide sequence ID" value="NZ_CP108276.1"/>
</dbReference>
<dbReference type="AlphaFoldDB" id="A0A1K2FAS8"/>
<protein>
    <submittedName>
        <fullName evidence="1">Glycine cleavage system P-protein</fullName>
    </submittedName>
</protein>
<dbReference type="STRING" id="1893.SAMN02787144_10546"/>
<dbReference type="EMBL" id="FPJO01000054">
    <property type="protein sequence ID" value="SFY44835.1"/>
    <property type="molecule type" value="Genomic_DNA"/>
</dbReference>
<name>A0A1K2FAS8_STRAR</name>